<dbReference type="InterPro" id="IPR010308">
    <property type="entry name" value="TRP_C"/>
</dbReference>
<dbReference type="GeneID" id="33571018"/>
<evidence type="ECO:0000256" key="5">
    <source>
        <dbReference type="ARBA" id="ARBA00022989"/>
    </source>
</evidence>
<feature type="region of interest" description="Disordered" evidence="8">
    <location>
        <begin position="948"/>
        <end position="982"/>
    </location>
</feature>
<dbReference type="Pfam" id="PF14558">
    <property type="entry name" value="TRP_N"/>
    <property type="match status" value="1"/>
</dbReference>
<keyword evidence="6 9" id="KW-0472">Membrane</keyword>
<dbReference type="InterPro" id="IPR032800">
    <property type="entry name" value="TRP_N"/>
</dbReference>
<proteinExistence type="inferred from homology"/>
<feature type="compositionally biased region" description="Polar residues" evidence="8">
    <location>
        <begin position="959"/>
        <end position="971"/>
    </location>
</feature>
<dbReference type="GO" id="GO:0009272">
    <property type="term" value="P:fungal-type cell wall biogenesis"/>
    <property type="evidence" value="ECO:0007669"/>
    <property type="project" value="TreeGrafter"/>
</dbReference>
<dbReference type="Proteomes" id="UP000193648">
    <property type="component" value="Unassembled WGS sequence"/>
</dbReference>
<feature type="domain" description="TRP C-terminal" evidence="11">
    <location>
        <begin position="226"/>
        <end position="797"/>
    </location>
</feature>
<evidence type="ECO:0000256" key="8">
    <source>
        <dbReference type="SAM" id="MobiDB-lite"/>
    </source>
</evidence>
<dbReference type="EMBL" id="MCFF01000055">
    <property type="protein sequence ID" value="ORZ04671.1"/>
    <property type="molecule type" value="Genomic_DNA"/>
</dbReference>
<dbReference type="OrthoDB" id="2115177at2759"/>
<protein>
    <recommendedName>
        <fullName evidence="15">TRP C-terminal domain-containing protein</fullName>
    </recommendedName>
</protein>
<gene>
    <name evidence="13" type="ORF">BCR41DRAFT_400918</name>
</gene>
<evidence type="ECO:0000256" key="6">
    <source>
        <dbReference type="ARBA" id="ARBA00023136"/>
    </source>
</evidence>
<evidence type="ECO:0000256" key="4">
    <source>
        <dbReference type="ARBA" id="ARBA00022729"/>
    </source>
</evidence>
<feature type="transmembrane region" description="Helical" evidence="9">
    <location>
        <begin position="584"/>
        <end position="609"/>
    </location>
</feature>
<dbReference type="Pfam" id="PF06011">
    <property type="entry name" value="TRP"/>
    <property type="match status" value="1"/>
</dbReference>
<evidence type="ECO:0000313" key="13">
    <source>
        <dbReference type="EMBL" id="ORZ04671.1"/>
    </source>
</evidence>
<dbReference type="GO" id="GO:0016020">
    <property type="term" value="C:membrane"/>
    <property type="evidence" value="ECO:0007669"/>
    <property type="project" value="UniProtKB-SubCell"/>
</dbReference>
<sequence>MRRKLLTTNFGLALMLIGTSCLSTHTITSVSAAPAEPISTSSTTEFTQQSLIGGHTTSGNIIRSIGFRLCDTEPETQSTEQIILSSFHLLYNGQANTISLQAEGSTEHELNVTLARIILSAYDRVVYNQTMQFSKSGPSVFRFSGQFSFQETFPVPALLPEQVPKQLFLLPAVEALASIQLYNSQGHSILCTSVPLTNVVSIHSPAITIASLSITAAAIALAAISGIVASFTSVALLTSMSIASVNGGSIGSSGVNPSNSGLSPSVWDVISFCQFISTSGSLNLAYPELLQQWTQNFAWSMGLFSSESWNKAINDLRYRTSDRPINPSSFSGSGEKTMYSSKVGGSSNDPSRTSASSASVTLSDDGNKSVTITSKEHTTDNTTKPSAKDFLPSGSISRTGVAAIKPKLDASKLVASARVLSQNAVQDFQKRQVEIVIPPSSASLFYTDPAPASATAVVSSSQALPSVSAFQAGASLSPSLIDHSLMERHENISFVSHAVSPLHSAPWLQEDYHSVTNALAPPGLNAFGQRLDIPAKNMFMTSFFLFLILILTTSLLALVFRVALEGYAYIYPGKFTKLRRRFGLYYLGSMLRATLLAYFALATMAFYQLTLNDSWAIMLLAAMTLIILFVTIVYSTLRLRRTGSTSLYFDERLKSRYGALYNQYVLSAWWFFIPTLIYQTLKAGIVAFCHGGQHGSTKAWVQIISLLLTEACFTGLLLWKRPFGDKVPNRLNGVLGCIRVLNVAMLAALVKDSLVPAISRIIIGAMIAGTQALMMVVLFVMVFYQLFKTLGQLWKALQTRKEVRQRNKRSNMSSLNQEVLVYVKGDHNHDDYDGSSEGRMASERIRAENESITTLVGMMRVNSNPIRDCISASDNGNGGFKISEDNCKQGTIPVRYKTTEADMFKARDNIRDFIRDSTQSTANQSSLSLDHYIPPYLPPDIRGIIQQSQPNQIQQSESAHGQGQVNQANSSHGEDSPEANIGSPIVKSRLSFSIVPSVAPEEPWVQSAYMTRRFSNDTDIHRMSNIIMVTSTMARATATATPEHTLEMKCRQQEDWEEEEKRLQNESKQSQCLRSSITDGIEPRQSPGSGLFMTSSPAGAIYPRPRGPQLDDRCSIPARSDVLPTFQKTYIPDSLLVPPSPPSQPRFTSASITALATPPPIPPIRLGLHDRQEEELKSLGNINGSSLAYITATRDEIGISVPSLRSDTLNVEPRRFLDEYHSIVRDKQDDQRTSAILAAQRSIHPLSPLHPDYQHPDGLYSASTSSSNEVGSTPRPSLTSSPATTSANIFATTPPSSITYVPNSSENGISSRRDIGSARDTYGGTADTLQITVARGFHEGDHPSLSNVATSASGSNALATKATVNMDATTASTAAMVASCSTLKSKYLRQQTPTSISHNSGRFTYRGIPERWRRSNSSAITHRGSLIPVAVNRARSPSVSTSTSYAVRSQRRSSLNLSECSMRESLTQEPHPQSRPRISIIPLPLSNSRRPLTVTRSTRARC</sequence>
<feature type="compositionally biased region" description="Polar residues" evidence="8">
    <location>
        <begin position="326"/>
        <end position="373"/>
    </location>
</feature>
<evidence type="ECO:0000256" key="9">
    <source>
        <dbReference type="SAM" id="Phobius"/>
    </source>
</evidence>
<keyword evidence="4 10" id="KW-0732">Signal</keyword>
<comment type="subcellular location">
    <subcellularLocation>
        <location evidence="1">Membrane</location>
        <topology evidence="1">Multi-pass membrane protein</topology>
    </subcellularLocation>
</comment>
<dbReference type="PROSITE" id="PS51257">
    <property type="entry name" value="PROKAR_LIPOPROTEIN"/>
    <property type="match status" value="1"/>
</dbReference>
<evidence type="ECO:0000256" key="7">
    <source>
        <dbReference type="SAM" id="Coils"/>
    </source>
</evidence>
<feature type="chain" id="PRO_5013208942" description="TRP C-terminal domain-containing protein" evidence="10">
    <location>
        <begin position="22"/>
        <end position="1502"/>
    </location>
</feature>
<evidence type="ECO:0000313" key="14">
    <source>
        <dbReference type="Proteomes" id="UP000193648"/>
    </source>
</evidence>
<dbReference type="GO" id="GO:0055085">
    <property type="term" value="P:transmembrane transport"/>
    <property type="evidence" value="ECO:0007669"/>
    <property type="project" value="TreeGrafter"/>
</dbReference>
<comment type="similarity">
    <text evidence="2">Belongs to the transient receptor potential (TRP) ion channel family.</text>
</comment>
<feature type="transmembrane region" description="Helical" evidence="9">
    <location>
        <begin position="762"/>
        <end position="787"/>
    </location>
</feature>
<feature type="transmembrane region" description="Helical" evidence="9">
    <location>
        <begin position="699"/>
        <end position="719"/>
    </location>
</feature>
<feature type="compositionally biased region" description="Polar residues" evidence="8">
    <location>
        <begin position="1287"/>
        <end position="1310"/>
    </location>
</feature>
<feature type="signal peptide" evidence="10">
    <location>
        <begin position="1"/>
        <end position="21"/>
    </location>
</feature>
<feature type="compositionally biased region" description="Low complexity" evidence="8">
    <location>
        <begin position="948"/>
        <end position="958"/>
    </location>
</feature>
<accession>A0A1Y2G9C6</accession>
<keyword evidence="7" id="KW-0175">Coiled coil</keyword>
<keyword evidence="14" id="KW-1185">Reference proteome</keyword>
<feature type="coiled-coil region" evidence="7">
    <location>
        <begin position="1046"/>
        <end position="1073"/>
    </location>
</feature>
<dbReference type="PANTHER" id="PTHR31145">
    <property type="entry name" value="INTEGRAL MEMBRANE PROTEIN (AFU_ORTHOLOGUE AFUA_7G01610)"/>
    <property type="match status" value="1"/>
</dbReference>
<evidence type="ECO:0000256" key="1">
    <source>
        <dbReference type="ARBA" id="ARBA00004141"/>
    </source>
</evidence>
<dbReference type="InParanoid" id="A0A1Y2G9C6"/>
<evidence type="ECO:0000259" key="11">
    <source>
        <dbReference type="Pfam" id="PF06011"/>
    </source>
</evidence>
<dbReference type="InterPro" id="IPR040241">
    <property type="entry name" value="TRP_Flc/Pkd2-like"/>
</dbReference>
<feature type="transmembrane region" description="Helical" evidence="9">
    <location>
        <begin position="543"/>
        <end position="564"/>
    </location>
</feature>
<feature type="domain" description="ML-like" evidence="12">
    <location>
        <begin position="64"/>
        <end position="199"/>
    </location>
</feature>
<dbReference type="PANTHER" id="PTHR31145:SF2">
    <property type="entry name" value="FLAVIN CARRIER PROTEIN 2"/>
    <property type="match status" value="1"/>
</dbReference>
<feature type="region of interest" description="Disordered" evidence="8">
    <location>
        <begin position="324"/>
        <end position="391"/>
    </location>
</feature>
<reference evidence="13 14" key="1">
    <citation type="submission" date="2016-07" db="EMBL/GenBank/DDBJ databases">
        <title>Pervasive Adenine N6-methylation of Active Genes in Fungi.</title>
        <authorList>
            <consortium name="DOE Joint Genome Institute"/>
            <person name="Mondo S.J."/>
            <person name="Dannebaum R.O."/>
            <person name="Kuo R.C."/>
            <person name="Labutti K."/>
            <person name="Haridas S."/>
            <person name="Kuo A."/>
            <person name="Salamov A."/>
            <person name="Ahrendt S.R."/>
            <person name="Lipzen A."/>
            <person name="Sullivan W."/>
            <person name="Andreopoulos W.B."/>
            <person name="Clum A."/>
            <person name="Lindquist E."/>
            <person name="Daum C."/>
            <person name="Ramamoorthy G.K."/>
            <person name="Gryganskyi A."/>
            <person name="Culley D."/>
            <person name="Magnuson J.K."/>
            <person name="James T.Y."/>
            <person name="O'Malley M.A."/>
            <person name="Stajich J.E."/>
            <person name="Spatafora J.W."/>
            <person name="Visel A."/>
            <person name="Grigoriev I.V."/>
        </authorList>
    </citation>
    <scope>NUCLEOTIDE SEQUENCE [LARGE SCALE GENOMIC DNA]</scope>
    <source>
        <strain evidence="13 14">NRRL 3116</strain>
    </source>
</reference>
<feature type="region of interest" description="Disordered" evidence="8">
    <location>
        <begin position="1242"/>
        <end position="1313"/>
    </location>
</feature>
<feature type="transmembrane region" description="Helical" evidence="9">
    <location>
        <begin position="615"/>
        <end position="637"/>
    </location>
</feature>
<keyword evidence="3 9" id="KW-0812">Transmembrane</keyword>
<keyword evidence="5 9" id="KW-1133">Transmembrane helix</keyword>
<dbReference type="RefSeq" id="XP_021876668.1">
    <property type="nucleotide sequence ID" value="XM_022029175.1"/>
</dbReference>
<evidence type="ECO:0000256" key="2">
    <source>
        <dbReference type="ARBA" id="ARBA00010642"/>
    </source>
</evidence>
<evidence type="ECO:0008006" key="15">
    <source>
        <dbReference type="Google" id="ProtNLM"/>
    </source>
</evidence>
<evidence type="ECO:0000259" key="12">
    <source>
        <dbReference type="Pfam" id="PF14558"/>
    </source>
</evidence>
<evidence type="ECO:0000256" key="10">
    <source>
        <dbReference type="SAM" id="SignalP"/>
    </source>
</evidence>
<evidence type="ECO:0000256" key="3">
    <source>
        <dbReference type="ARBA" id="ARBA00022692"/>
    </source>
</evidence>
<organism evidence="13 14">
    <name type="scientific">Lobosporangium transversale</name>
    <dbReference type="NCBI Taxonomy" id="64571"/>
    <lineage>
        <taxon>Eukaryota</taxon>
        <taxon>Fungi</taxon>
        <taxon>Fungi incertae sedis</taxon>
        <taxon>Mucoromycota</taxon>
        <taxon>Mortierellomycotina</taxon>
        <taxon>Mortierellomycetes</taxon>
        <taxon>Mortierellales</taxon>
        <taxon>Mortierellaceae</taxon>
        <taxon>Lobosporangium</taxon>
    </lineage>
</organism>
<feature type="compositionally biased region" description="Low complexity" evidence="8">
    <location>
        <begin position="1272"/>
        <end position="1286"/>
    </location>
</feature>
<feature type="transmembrane region" description="Helical" evidence="9">
    <location>
        <begin position="658"/>
        <end position="679"/>
    </location>
</feature>
<comment type="caution">
    <text evidence="13">The sequence shown here is derived from an EMBL/GenBank/DDBJ whole genome shotgun (WGS) entry which is preliminary data.</text>
</comment>
<feature type="compositionally biased region" description="Polar residues" evidence="8">
    <location>
        <begin position="1261"/>
        <end position="1271"/>
    </location>
</feature>
<name>A0A1Y2G9C6_9FUNG</name>
<dbReference type="STRING" id="64571.A0A1Y2G9C6"/>